<dbReference type="Proteomes" id="UP001069090">
    <property type="component" value="Unassembled WGS sequence"/>
</dbReference>
<keyword evidence="3" id="KW-1185">Reference proteome</keyword>
<dbReference type="AlphaFoldDB" id="A0A9J6RR04"/>
<comment type="caution">
    <text evidence="2">The sequence shown here is derived from an EMBL/GenBank/DDBJ whole genome shotgun (WGS) entry which is preliminary data.</text>
</comment>
<gene>
    <name evidence="2" type="ORF">O0V09_16030</name>
</gene>
<evidence type="ECO:0000313" key="2">
    <source>
        <dbReference type="EMBL" id="MCZ0866721.1"/>
    </source>
</evidence>
<dbReference type="RefSeq" id="WP_258332750.1">
    <property type="nucleotide sequence ID" value="NZ_JAPTGG010000015.1"/>
</dbReference>
<evidence type="ECO:0000313" key="3">
    <source>
        <dbReference type="Proteomes" id="UP001069090"/>
    </source>
</evidence>
<reference evidence="2 3" key="1">
    <citation type="submission" date="2022-12" db="EMBL/GenBank/DDBJ databases">
        <title>Dasania phycosphaerae sp. nov., isolated from particulate material of the south coast of Korea.</title>
        <authorList>
            <person name="Jiang Y."/>
        </authorList>
    </citation>
    <scope>NUCLEOTIDE SEQUENCE [LARGE SCALE GENOMIC DNA]</scope>
    <source>
        <strain evidence="2 3">GY-19</strain>
    </source>
</reference>
<protein>
    <submittedName>
        <fullName evidence="2">Uncharacterized protein</fullName>
    </submittedName>
</protein>
<feature type="region of interest" description="Disordered" evidence="1">
    <location>
        <begin position="43"/>
        <end position="74"/>
    </location>
</feature>
<sequence length="74" mass="8278">MSTQKKVPVDTETILMTLDQLSQTIEIMTSVVGRLRHYVCEQQDAATPPLPPTQKNSTLKDIEESLKPISTTLH</sequence>
<evidence type="ECO:0000256" key="1">
    <source>
        <dbReference type="SAM" id="MobiDB-lite"/>
    </source>
</evidence>
<dbReference type="EMBL" id="JAPTGG010000015">
    <property type="protein sequence ID" value="MCZ0866721.1"/>
    <property type="molecule type" value="Genomic_DNA"/>
</dbReference>
<organism evidence="2 3">
    <name type="scientific">Dasania phycosphaerae</name>
    <dbReference type="NCBI Taxonomy" id="2950436"/>
    <lineage>
        <taxon>Bacteria</taxon>
        <taxon>Pseudomonadati</taxon>
        <taxon>Pseudomonadota</taxon>
        <taxon>Gammaproteobacteria</taxon>
        <taxon>Cellvibrionales</taxon>
        <taxon>Spongiibacteraceae</taxon>
        <taxon>Dasania</taxon>
    </lineage>
</organism>
<accession>A0A9J6RR04</accession>
<name>A0A9J6RR04_9GAMM</name>
<proteinExistence type="predicted"/>